<proteinExistence type="predicted"/>
<evidence type="ECO:0000313" key="3">
    <source>
        <dbReference type="Proteomes" id="UP001295423"/>
    </source>
</evidence>
<sequence>MDFTSRYCRRRMENAITCPSSAVGVNCFQFGFCMPTIPAIDFPISLHPDWMGNMVQSRPEITLGNMVIPGSHDAGSYSIDSFKFFSAVGRNQNVSVLDQLHRGSRSLDIKLGESGASVNVFHGCLQGAKLDRIVEEIKLFCEDFPGEFVVIELSAEAGRTFSSAKKLGALESVKEMLGEKMYAEDDVSKLLGTPIKDLVMGGKQVCVLLGPRFMLDLEMDGSPVTDEYLCEHFSCYRSDKWMENKFNNTRDIDDMLELNLEEVKEESKKGKFLNNQFVLTPGVGGAPDVAKLLFGLNSLQPVYLANNLYKPAKRHASPPLHTFFQEHGTENWNIVSLDFIDLCPAMMGFFVGLNFSEFEIMLATVQYGNPNFFRPSMSVTQKVQSHVVRNRVLFLNVGKDFGSNFGTLTLAYRVNDKFYSIVIHFDGSSVIVLNEYNHLQAGSKEIVIDDDAEEGSINPGGGGTLMTWCRSEEGDDIEFDFDSPF</sequence>
<reference evidence="2" key="1">
    <citation type="submission" date="2023-08" db="EMBL/GenBank/DDBJ databases">
        <authorList>
            <person name="Audoor S."/>
            <person name="Bilcke G."/>
        </authorList>
    </citation>
    <scope>NUCLEOTIDE SEQUENCE</scope>
</reference>
<dbReference type="GO" id="GO:0008081">
    <property type="term" value="F:phosphoric diester hydrolase activity"/>
    <property type="evidence" value="ECO:0007669"/>
    <property type="project" value="InterPro"/>
</dbReference>
<comment type="caution">
    <text evidence="2">The sequence shown here is derived from an EMBL/GenBank/DDBJ whole genome shotgun (WGS) entry which is preliminary data.</text>
</comment>
<dbReference type="PANTHER" id="PTHR13593">
    <property type="match status" value="1"/>
</dbReference>
<keyword evidence="3" id="KW-1185">Reference proteome</keyword>
<dbReference type="InterPro" id="IPR017946">
    <property type="entry name" value="PLC-like_Pdiesterase_TIM-brl"/>
</dbReference>
<gene>
    <name evidence="2" type="ORF">CYCCA115_LOCUS1979</name>
</gene>
<dbReference type="InterPro" id="IPR000909">
    <property type="entry name" value="PLipase_C_PInositol-sp_X_dom"/>
</dbReference>
<dbReference type="PANTHER" id="PTHR13593:SF113">
    <property type="entry name" value="SI:DKEY-266F7.9"/>
    <property type="match status" value="1"/>
</dbReference>
<dbReference type="PROSITE" id="PS50007">
    <property type="entry name" value="PIPLC_X_DOMAIN"/>
    <property type="match status" value="1"/>
</dbReference>
<protein>
    <recommendedName>
        <fullName evidence="1">Phosphatidylinositol-specific phospholipase C X domain-containing protein</fullName>
    </recommendedName>
</protein>
<dbReference type="Gene3D" id="3.20.20.190">
    <property type="entry name" value="Phosphatidylinositol (PI) phosphodiesterase"/>
    <property type="match status" value="1"/>
</dbReference>
<feature type="domain" description="Phosphatidylinositol-specific phospholipase C X" evidence="1">
    <location>
        <begin position="66"/>
        <end position="186"/>
    </location>
</feature>
<accession>A0AAD2CDZ4</accession>
<dbReference type="SUPFAM" id="SSF51695">
    <property type="entry name" value="PLC-like phosphodiesterases"/>
    <property type="match status" value="1"/>
</dbReference>
<evidence type="ECO:0000259" key="1">
    <source>
        <dbReference type="Pfam" id="PF00388"/>
    </source>
</evidence>
<dbReference type="AlphaFoldDB" id="A0AAD2CDZ4"/>
<evidence type="ECO:0000313" key="2">
    <source>
        <dbReference type="EMBL" id="CAJ1930554.1"/>
    </source>
</evidence>
<organism evidence="2 3">
    <name type="scientific">Cylindrotheca closterium</name>
    <dbReference type="NCBI Taxonomy" id="2856"/>
    <lineage>
        <taxon>Eukaryota</taxon>
        <taxon>Sar</taxon>
        <taxon>Stramenopiles</taxon>
        <taxon>Ochrophyta</taxon>
        <taxon>Bacillariophyta</taxon>
        <taxon>Bacillariophyceae</taxon>
        <taxon>Bacillariophycidae</taxon>
        <taxon>Bacillariales</taxon>
        <taxon>Bacillariaceae</taxon>
        <taxon>Cylindrotheca</taxon>
    </lineage>
</organism>
<dbReference type="EMBL" id="CAKOGP040000113">
    <property type="protein sequence ID" value="CAJ1930554.1"/>
    <property type="molecule type" value="Genomic_DNA"/>
</dbReference>
<dbReference type="GO" id="GO:0006629">
    <property type="term" value="P:lipid metabolic process"/>
    <property type="evidence" value="ECO:0007669"/>
    <property type="project" value="InterPro"/>
</dbReference>
<dbReference type="Proteomes" id="UP001295423">
    <property type="component" value="Unassembled WGS sequence"/>
</dbReference>
<dbReference type="InterPro" id="IPR051057">
    <property type="entry name" value="PI-PLC_domain"/>
</dbReference>
<name>A0AAD2CDZ4_9STRA</name>
<dbReference type="Pfam" id="PF00388">
    <property type="entry name" value="PI-PLC-X"/>
    <property type="match status" value="1"/>
</dbReference>